<keyword evidence="1" id="KW-0472">Membrane</keyword>
<keyword evidence="3" id="KW-1185">Reference proteome</keyword>
<evidence type="ECO:0000313" key="2">
    <source>
        <dbReference type="EMBL" id="GAA5054022.1"/>
    </source>
</evidence>
<dbReference type="Proteomes" id="UP001500603">
    <property type="component" value="Unassembled WGS sequence"/>
</dbReference>
<gene>
    <name evidence="2" type="ORF">GCM10023318_28470</name>
</gene>
<name>A0ABP9KBI8_9NOCA</name>
<dbReference type="NCBIfam" id="NF037996">
    <property type="entry name" value="B-4DMT"/>
    <property type="match status" value="1"/>
</dbReference>
<keyword evidence="1" id="KW-0812">Transmembrane</keyword>
<feature type="transmembrane region" description="Helical" evidence="1">
    <location>
        <begin position="29"/>
        <end position="50"/>
    </location>
</feature>
<keyword evidence="1" id="KW-1133">Transmembrane helix</keyword>
<dbReference type="EMBL" id="BAABJM010000002">
    <property type="protein sequence ID" value="GAA5054022.1"/>
    <property type="molecule type" value="Genomic_DNA"/>
</dbReference>
<sequence>MVRATLLGALVVLLRVALGFGMMYWPTQGGLMRIGCLVVLLVAIVAWGFYDGHHDRVHNPEPESGTDLTLRWLKAGVLAGLGSGLVAWVLDYIPRVDLGENGVLFELTAGASFIVLLVFIPALIGVGIGRVVADRGNNKETASAPDDTVAASPA</sequence>
<organism evidence="2 3">
    <name type="scientific">Nocardia callitridis</name>
    <dbReference type="NCBI Taxonomy" id="648753"/>
    <lineage>
        <taxon>Bacteria</taxon>
        <taxon>Bacillati</taxon>
        <taxon>Actinomycetota</taxon>
        <taxon>Actinomycetes</taxon>
        <taxon>Mycobacteriales</taxon>
        <taxon>Nocardiaceae</taxon>
        <taxon>Nocardia</taxon>
    </lineage>
</organism>
<evidence type="ECO:0000313" key="3">
    <source>
        <dbReference type="Proteomes" id="UP001500603"/>
    </source>
</evidence>
<accession>A0ABP9KBI8</accession>
<proteinExistence type="predicted"/>
<dbReference type="InterPro" id="IPR047958">
    <property type="entry name" value="B-4DMT-like"/>
</dbReference>
<reference evidence="3" key="1">
    <citation type="journal article" date="2019" name="Int. J. Syst. Evol. Microbiol.">
        <title>The Global Catalogue of Microorganisms (GCM) 10K type strain sequencing project: providing services to taxonomists for standard genome sequencing and annotation.</title>
        <authorList>
            <consortium name="The Broad Institute Genomics Platform"/>
            <consortium name="The Broad Institute Genome Sequencing Center for Infectious Disease"/>
            <person name="Wu L."/>
            <person name="Ma J."/>
        </authorList>
    </citation>
    <scope>NUCLEOTIDE SEQUENCE [LARGE SCALE GENOMIC DNA]</scope>
    <source>
        <strain evidence="3">JCM 18298</strain>
    </source>
</reference>
<feature type="transmembrane region" description="Helical" evidence="1">
    <location>
        <begin position="71"/>
        <end position="90"/>
    </location>
</feature>
<evidence type="ECO:0000256" key="1">
    <source>
        <dbReference type="SAM" id="Phobius"/>
    </source>
</evidence>
<feature type="transmembrane region" description="Helical" evidence="1">
    <location>
        <begin position="110"/>
        <end position="133"/>
    </location>
</feature>
<comment type="caution">
    <text evidence="2">The sequence shown here is derived from an EMBL/GenBank/DDBJ whole genome shotgun (WGS) entry which is preliminary data.</text>
</comment>
<protein>
    <submittedName>
        <fullName evidence="2">B-4DMT family transporter</fullName>
    </submittedName>
</protein>